<dbReference type="Gene3D" id="2.30.30.40">
    <property type="entry name" value="SH3 Domains"/>
    <property type="match status" value="1"/>
</dbReference>
<feature type="compositionally biased region" description="Polar residues" evidence="15">
    <location>
        <begin position="402"/>
        <end position="414"/>
    </location>
</feature>
<comment type="similarity">
    <text evidence="2">Belongs to the peroxin-13 family.</text>
</comment>
<evidence type="ECO:0000256" key="11">
    <source>
        <dbReference type="ARBA" id="ARBA00029693"/>
    </source>
</evidence>
<feature type="domain" description="SH3" evidence="16">
    <location>
        <begin position="322"/>
        <end position="388"/>
    </location>
</feature>
<keyword evidence="3 14" id="KW-0728">SH3 domain</keyword>
<sequence>MPSPPKPWEVNNGTATAAATNPVTSPSGAIAATNSTASATPPIPDRSSATSMTTMNRPGAYGTTGYGTTGYGTTGYGGGYGTTGYGSTGYGSTGYGMGGYGSSYGGYGSSYGGMGSRYGMGGYGSSYGMGGYGGMYGGMGGYNRYGGQMGGMYGGMGDPNEPGLSQQMEMGTRATFQVIEQIVGAFGGFAQMLDSTFMATHSSFMAMVGVAEQLGHLKSYLGQVFSIFALYRLVKKVFNKVTGRTEPGNPMEMNLSEFQQFEQAAAQPKMSKKPLWIFLAMVVGIPYLMHKLIQRISSNQQLQQQQMMQQQGGLPDQQIDPSKLEFARATYDFVAESPMELNLKKGDIVAILSKTDPNTNATSQWWRGRLRDGTMGMFPANYVEIVQKGPAGPDAQPPQQQLMAPSPTSTPVIS</sequence>
<dbReference type="FunFam" id="2.30.30.40:FF:000128">
    <property type="entry name" value="Peroxisomal membrane protein (Pex13)"/>
    <property type="match status" value="1"/>
</dbReference>
<evidence type="ECO:0000256" key="9">
    <source>
        <dbReference type="ARBA" id="ARBA00023136"/>
    </source>
</evidence>
<keyword evidence="18" id="KW-1185">Reference proteome</keyword>
<evidence type="ECO:0000256" key="8">
    <source>
        <dbReference type="ARBA" id="ARBA00023010"/>
    </source>
</evidence>
<evidence type="ECO:0000256" key="5">
    <source>
        <dbReference type="ARBA" id="ARBA00022692"/>
    </source>
</evidence>
<comment type="subunit">
    <text evidence="13">Interacts (via SH3 domain) with PEX14 (via SH3-binding motif); forming the PEX13-PEX14 docking complex.</text>
</comment>
<dbReference type="EMBL" id="LT554468">
    <property type="protein sequence ID" value="SAM05295.1"/>
    <property type="molecule type" value="Genomic_DNA"/>
</dbReference>
<keyword evidence="10" id="KW-0576">Peroxisome</keyword>
<proteinExistence type="inferred from homology"/>
<evidence type="ECO:0000256" key="14">
    <source>
        <dbReference type="PROSITE-ProRule" id="PRU00192"/>
    </source>
</evidence>
<dbReference type="PANTHER" id="PTHR19332:SF1">
    <property type="entry name" value="PEROXISOMAL MEMBRANE PROTEIN PEX13"/>
    <property type="match status" value="1"/>
</dbReference>
<dbReference type="Pfam" id="PF04088">
    <property type="entry name" value="Peroxin-13_N"/>
    <property type="match status" value="1"/>
</dbReference>
<evidence type="ECO:0000256" key="3">
    <source>
        <dbReference type="ARBA" id="ARBA00022443"/>
    </source>
</evidence>
<keyword evidence="4" id="KW-0813">Transport</keyword>
<dbReference type="InterPro" id="IPR001452">
    <property type="entry name" value="SH3_domain"/>
</dbReference>
<dbReference type="InParanoid" id="A0A163K3H1"/>
<dbReference type="FunCoup" id="A0A163K3H1">
    <property type="interactions" value="165"/>
</dbReference>
<comment type="subcellular location">
    <subcellularLocation>
        <location evidence="1">Peroxisome membrane</location>
        <topology evidence="1">Single-pass membrane protein</topology>
    </subcellularLocation>
</comment>
<evidence type="ECO:0000313" key="18">
    <source>
        <dbReference type="Proteomes" id="UP000078561"/>
    </source>
</evidence>
<evidence type="ECO:0000256" key="13">
    <source>
        <dbReference type="ARBA" id="ARBA00065871"/>
    </source>
</evidence>
<dbReference type="InterPro" id="IPR036028">
    <property type="entry name" value="SH3-like_dom_sf"/>
</dbReference>
<dbReference type="AlphaFoldDB" id="A0A163K3H1"/>
<dbReference type="SUPFAM" id="SSF50044">
    <property type="entry name" value="SH3-domain"/>
    <property type="match status" value="1"/>
</dbReference>
<evidence type="ECO:0000256" key="4">
    <source>
        <dbReference type="ARBA" id="ARBA00022448"/>
    </source>
</evidence>
<keyword evidence="7" id="KW-1133">Transmembrane helix</keyword>
<dbReference type="OrthoDB" id="10037838at2759"/>
<evidence type="ECO:0000313" key="17">
    <source>
        <dbReference type="EMBL" id="SAM05295.1"/>
    </source>
</evidence>
<dbReference type="Pfam" id="PF00018">
    <property type="entry name" value="SH3_1"/>
    <property type="match status" value="1"/>
</dbReference>
<dbReference type="SMART" id="SM00326">
    <property type="entry name" value="SH3"/>
    <property type="match status" value="1"/>
</dbReference>
<accession>A0A163K3H1</accession>
<keyword evidence="9" id="KW-0472">Membrane</keyword>
<dbReference type="OMA" id="EGWFPKK"/>
<evidence type="ECO:0000256" key="1">
    <source>
        <dbReference type="ARBA" id="ARBA00004549"/>
    </source>
</evidence>
<evidence type="ECO:0000256" key="12">
    <source>
        <dbReference type="ARBA" id="ARBA00034535"/>
    </source>
</evidence>
<evidence type="ECO:0000256" key="10">
    <source>
        <dbReference type="ARBA" id="ARBA00023140"/>
    </source>
</evidence>
<dbReference type="GO" id="GO:0005778">
    <property type="term" value="C:peroxisomal membrane"/>
    <property type="evidence" value="ECO:0007669"/>
    <property type="project" value="UniProtKB-SubCell"/>
</dbReference>
<name>A0A163K3H1_ABSGL</name>
<keyword evidence="5" id="KW-0812">Transmembrane</keyword>
<feature type="region of interest" description="Disordered" evidence="15">
    <location>
        <begin position="388"/>
        <end position="414"/>
    </location>
</feature>
<dbReference type="InterPro" id="IPR035463">
    <property type="entry name" value="Pex13"/>
</dbReference>
<evidence type="ECO:0000256" key="6">
    <source>
        <dbReference type="ARBA" id="ARBA00022927"/>
    </source>
</evidence>
<protein>
    <recommendedName>
        <fullName evidence="12">Peroxisomal membrane protein PEX13</fullName>
    </recommendedName>
    <alternativeName>
        <fullName evidence="11">Peroxin-13</fullName>
    </alternativeName>
</protein>
<keyword evidence="8" id="KW-0811">Translocation</keyword>
<dbReference type="GO" id="GO:1990429">
    <property type="term" value="C:peroxisomal importomer complex"/>
    <property type="evidence" value="ECO:0007669"/>
    <property type="project" value="TreeGrafter"/>
</dbReference>
<evidence type="ECO:0000259" key="16">
    <source>
        <dbReference type="PROSITE" id="PS50002"/>
    </source>
</evidence>
<dbReference type="STRING" id="4829.A0A163K3H1"/>
<organism evidence="17">
    <name type="scientific">Absidia glauca</name>
    <name type="common">Pin mould</name>
    <dbReference type="NCBI Taxonomy" id="4829"/>
    <lineage>
        <taxon>Eukaryota</taxon>
        <taxon>Fungi</taxon>
        <taxon>Fungi incertae sedis</taxon>
        <taxon>Mucoromycota</taxon>
        <taxon>Mucoromycotina</taxon>
        <taxon>Mucoromycetes</taxon>
        <taxon>Mucorales</taxon>
        <taxon>Cunninghamellaceae</taxon>
        <taxon>Absidia</taxon>
    </lineage>
</organism>
<feature type="compositionally biased region" description="Low complexity" evidence="15">
    <location>
        <begin position="29"/>
        <end position="40"/>
    </location>
</feature>
<dbReference type="GO" id="GO:0016560">
    <property type="term" value="P:protein import into peroxisome matrix, docking"/>
    <property type="evidence" value="ECO:0007669"/>
    <property type="project" value="InterPro"/>
</dbReference>
<keyword evidence="6" id="KW-0653">Protein transport</keyword>
<feature type="compositionally biased region" description="Low complexity" evidence="15">
    <location>
        <begin position="389"/>
        <end position="401"/>
    </location>
</feature>
<reference evidence="17" key="1">
    <citation type="submission" date="2016-04" db="EMBL/GenBank/DDBJ databases">
        <authorList>
            <person name="Evans L.H."/>
            <person name="Alamgir A."/>
            <person name="Owens N."/>
            <person name="Weber N.D."/>
            <person name="Virtaneva K."/>
            <person name="Barbian K."/>
            <person name="Babar A."/>
            <person name="Rosenke K."/>
        </authorList>
    </citation>
    <scope>NUCLEOTIDE SEQUENCE [LARGE SCALE GENOMIC DNA]</scope>
    <source>
        <strain evidence="17">CBS 101.48</strain>
    </source>
</reference>
<evidence type="ECO:0000256" key="7">
    <source>
        <dbReference type="ARBA" id="ARBA00022989"/>
    </source>
</evidence>
<evidence type="ECO:0000256" key="15">
    <source>
        <dbReference type="SAM" id="MobiDB-lite"/>
    </source>
</evidence>
<feature type="region of interest" description="Disordered" evidence="15">
    <location>
        <begin position="1"/>
        <end position="55"/>
    </location>
</feature>
<dbReference type="Proteomes" id="UP000078561">
    <property type="component" value="Unassembled WGS sequence"/>
</dbReference>
<dbReference type="PANTHER" id="PTHR19332">
    <property type="entry name" value="PEROXISOMAL MEMBRANE PROTEIN PEX13"/>
    <property type="match status" value="1"/>
</dbReference>
<dbReference type="InterPro" id="IPR007223">
    <property type="entry name" value="Peroxin-13_N"/>
</dbReference>
<gene>
    <name evidence="17" type="primary">ABSGL_11170.1 scaffold 12295</name>
</gene>
<dbReference type="PROSITE" id="PS50002">
    <property type="entry name" value="SH3"/>
    <property type="match status" value="1"/>
</dbReference>
<dbReference type="PRINTS" id="PR00452">
    <property type="entry name" value="SH3DOMAIN"/>
</dbReference>
<dbReference type="CDD" id="cd11771">
    <property type="entry name" value="SH3_Pex13p_fungal"/>
    <property type="match status" value="1"/>
</dbReference>
<evidence type="ECO:0000256" key="2">
    <source>
        <dbReference type="ARBA" id="ARBA00006033"/>
    </source>
</evidence>